<gene>
    <name evidence="7" type="ORF">DFR42_101633</name>
</gene>
<dbReference type="Proteomes" id="UP000247792">
    <property type="component" value="Unassembled WGS sequence"/>
</dbReference>
<sequence>MKTRLTTITVTLALALAAQASFAHDDHAHGHDNEAIGKPGTATATTRTVNVNMTDNMRFTPSNIVAKQGETIRFVIKNSGGIKHEFVLGTEKELKEHYEVMKKNPEMEHSDPNMITLAGGQTGEVVWQFTKAGKIDFACLQPGHYDAGMKGKVAVAKGKAVASAEPETHEHKH</sequence>
<proteinExistence type="predicted"/>
<dbReference type="Gene3D" id="2.60.40.420">
    <property type="entry name" value="Cupredoxins - blue copper proteins"/>
    <property type="match status" value="1"/>
</dbReference>
<dbReference type="InterPro" id="IPR008972">
    <property type="entry name" value="Cupredoxin"/>
</dbReference>
<dbReference type="GO" id="GO:0005507">
    <property type="term" value="F:copper ion binding"/>
    <property type="evidence" value="ECO:0007669"/>
    <property type="project" value="InterPro"/>
</dbReference>
<dbReference type="GO" id="GO:0009055">
    <property type="term" value="F:electron transfer activity"/>
    <property type="evidence" value="ECO:0007669"/>
    <property type="project" value="InterPro"/>
</dbReference>
<keyword evidence="4" id="KW-0186">Copper</keyword>
<keyword evidence="3" id="KW-0574">Periplasm</keyword>
<evidence type="ECO:0000256" key="5">
    <source>
        <dbReference type="SAM" id="SignalP"/>
    </source>
</evidence>
<dbReference type="Pfam" id="PF00127">
    <property type="entry name" value="Copper-bind"/>
    <property type="match status" value="1"/>
</dbReference>
<dbReference type="InterPro" id="IPR000923">
    <property type="entry name" value="BlueCu_1"/>
</dbReference>
<evidence type="ECO:0000256" key="2">
    <source>
        <dbReference type="ARBA" id="ARBA00022723"/>
    </source>
</evidence>
<dbReference type="PANTHER" id="PTHR38439">
    <property type="entry name" value="AURACYANIN-B"/>
    <property type="match status" value="1"/>
</dbReference>
<dbReference type="SUPFAM" id="SSF49503">
    <property type="entry name" value="Cupredoxins"/>
    <property type="match status" value="1"/>
</dbReference>
<dbReference type="GO" id="GO:0042597">
    <property type="term" value="C:periplasmic space"/>
    <property type="evidence" value="ECO:0007669"/>
    <property type="project" value="UniProtKB-SubCell"/>
</dbReference>
<accession>A0A318JEW9</accession>
<dbReference type="InterPro" id="IPR050845">
    <property type="entry name" value="Cu-binding_ET"/>
</dbReference>
<feature type="signal peptide" evidence="5">
    <location>
        <begin position="1"/>
        <end position="23"/>
    </location>
</feature>
<evidence type="ECO:0000256" key="4">
    <source>
        <dbReference type="ARBA" id="ARBA00023008"/>
    </source>
</evidence>
<dbReference type="EMBL" id="QJKB01000001">
    <property type="protein sequence ID" value="PXX47057.1"/>
    <property type="molecule type" value="Genomic_DNA"/>
</dbReference>
<organism evidence="7 8">
    <name type="scientific">Undibacterium pigrum</name>
    <dbReference type="NCBI Taxonomy" id="401470"/>
    <lineage>
        <taxon>Bacteria</taxon>
        <taxon>Pseudomonadati</taxon>
        <taxon>Pseudomonadota</taxon>
        <taxon>Betaproteobacteria</taxon>
        <taxon>Burkholderiales</taxon>
        <taxon>Oxalobacteraceae</taxon>
        <taxon>Undibacterium</taxon>
    </lineage>
</organism>
<name>A0A318JEW9_9BURK</name>
<evidence type="ECO:0000259" key="6">
    <source>
        <dbReference type="Pfam" id="PF00127"/>
    </source>
</evidence>
<keyword evidence="2" id="KW-0479">Metal-binding</keyword>
<feature type="chain" id="PRO_5016264973" evidence="5">
    <location>
        <begin position="24"/>
        <end position="173"/>
    </location>
</feature>
<comment type="subcellular location">
    <subcellularLocation>
        <location evidence="1">Periplasm</location>
    </subcellularLocation>
</comment>
<evidence type="ECO:0000313" key="7">
    <source>
        <dbReference type="EMBL" id="PXX47057.1"/>
    </source>
</evidence>
<keyword evidence="5" id="KW-0732">Signal</keyword>
<dbReference type="PANTHER" id="PTHR38439:SF3">
    <property type="entry name" value="COPPER-RESISTANT CUPROPROTEIN COPI"/>
    <property type="match status" value="1"/>
</dbReference>
<evidence type="ECO:0000256" key="3">
    <source>
        <dbReference type="ARBA" id="ARBA00022764"/>
    </source>
</evidence>
<evidence type="ECO:0000256" key="1">
    <source>
        <dbReference type="ARBA" id="ARBA00004418"/>
    </source>
</evidence>
<keyword evidence="8" id="KW-1185">Reference proteome</keyword>
<feature type="domain" description="Blue (type 1) copper" evidence="6">
    <location>
        <begin position="49"/>
        <end position="155"/>
    </location>
</feature>
<reference evidence="7 8" key="1">
    <citation type="submission" date="2018-05" db="EMBL/GenBank/DDBJ databases">
        <title>Genomic Encyclopedia of Type Strains, Phase IV (KMG-IV): sequencing the most valuable type-strain genomes for metagenomic binning, comparative biology and taxonomic classification.</title>
        <authorList>
            <person name="Goeker M."/>
        </authorList>
    </citation>
    <scope>NUCLEOTIDE SEQUENCE [LARGE SCALE GENOMIC DNA]</scope>
    <source>
        <strain evidence="7 8">DSM 19792</strain>
    </source>
</reference>
<dbReference type="AlphaFoldDB" id="A0A318JEW9"/>
<dbReference type="CDD" id="cd04211">
    <property type="entry name" value="Cupredoxin_like_2"/>
    <property type="match status" value="1"/>
</dbReference>
<dbReference type="OrthoDB" id="9816061at2"/>
<comment type="caution">
    <text evidence="7">The sequence shown here is derived from an EMBL/GenBank/DDBJ whole genome shotgun (WGS) entry which is preliminary data.</text>
</comment>
<evidence type="ECO:0000313" key="8">
    <source>
        <dbReference type="Proteomes" id="UP000247792"/>
    </source>
</evidence>
<protein>
    <submittedName>
        <fullName evidence="7">Putative cupredoxin-like copper-binding protein</fullName>
    </submittedName>
</protein>
<dbReference type="RefSeq" id="WP_110253475.1">
    <property type="nucleotide sequence ID" value="NZ_QJKB01000001.1"/>
</dbReference>